<evidence type="ECO:0000259" key="2">
    <source>
        <dbReference type="Pfam" id="PF04773"/>
    </source>
</evidence>
<dbReference type="PANTHER" id="PTHR30273">
    <property type="entry name" value="PERIPLASMIC SIGNAL SENSOR AND SIGMA FACTOR ACTIVATOR FECR-RELATED"/>
    <property type="match status" value="1"/>
</dbReference>
<keyword evidence="1" id="KW-1133">Transmembrane helix</keyword>
<dbReference type="STRING" id="688246.Premu_0921"/>
<keyword evidence="1" id="KW-0812">Transmembrane</keyword>
<dbReference type="RefSeq" id="WP_007573460.1">
    <property type="nucleotide sequence ID" value="NZ_BPTS01000001.1"/>
</dbReference>
<organism evidence="4 5">
    <name type="scientific">Hallella multisaccharivorax DSM 17128</name>
    <dbReference type="NCBI Taxonomy" id="688246"/>
    <lineage>
        <taxon>Bacteria</taxon>
        <taxon>Pseudomonadati</taxon>
        <taxon>Bacteroidota</taxon>
        <taxon>Bacteroidia</taxon>
        <taxon>Bacteroidales</taxon>
        <taxon>Prevotellaceae</taxon>
        <taxon>Hallella</taxon>
    </lineage>
</organism>
<dbReference type="Proteomes" id="UP000002772">
    <property type="component" value="Unassembled WGS sequence"/>
</dbReference>
<dbReference type="GO" id="GO:0016989">
    <property type="term" value="F:sigma factor antagonist activity"/>
    <property type="evidence" value="ECO:0007669"/>
    <property type="project" value="TreeGrafter"/>
</dbReference>
<dbReference type="InterPro" id="IPR012373">
    <property type="entry name" value="Ferrdict_sens_TM"/>
</dbReference>
<feature type="domain" description="Protein FecR C-terminal" evidence="3">
    <location>
        <begin position="267"/>
        <end position="333"/>
    </location>
</feature>
<dbReference type="EMBL" id="GL945017">
    <property type="protein sequence ID" value="EGN56376.1"/>
    <property type="molecule type" value="Genomic_DNA"/>
</dbReference>
<protein>
    <submittedName>
        <fullName evidence="4">Anti-FecI sigma factor, FecR</fullName>
    </submittedName>
</protein>
<dbReference type="InterPro" id="IPR032508">
    <property type="entry name" value="FecR_C"/>
</dbReference>
<dbReference type="eggNOG" id="COG3712">
    <property type="taxonomic scope" value="Bacteria"/>
</dbReference>
<dbReference type="Gene3D" id="2.60.120.1440">
    <property type="match status" value="1"/>
</dbReference>
<keyword evidence="1" id="KW-0472">Membrane</keyword>
<accession>F8N7E9</accession>
<dbReference type="PIRSF" id="PIRSF018266">
    <property type="entry name" value="FecR"/>
    <property type="match status" value="1"/>
</dbReference>
<sequence length="335" mass="38241">MMKEIIKKYANNILTPSEVSELQQQLDKMSDIEIAYNLQEDWFSKAADQIFVDDSSRLRKMKRVIDERLSTYSQTRGIASTKSHRWSIALLKWFSLAAAILLPLMLFSTIYFYQQMTAESRKTVTFLTQRGEKASIVLPDGTKVTMNHNSRLVYLPARFGTNKREIAFDGDAYFEVTHNKKAPFMIRQQELSVQVLGTNFCLRARKSDKMAKLSLDKGLVSLKAERTGESQLVRPGEMAELTYKTGHITIAPKADKADISAWRREEMKFKDASLQTVIHELEECYDVCFSGMPSHHTDHFTGSLPTHSMDSALRILKIAYGFNYSIKGNVVIINK</sequence>
<gene>
    <name evidence="4" type="ORF">Premu_0921</name>
</gene>
<keyword evidence="5" id="KW-1185">Reference proteome</keyword>
<dbReference type="InterPro" id="IPR006860">
    <property type="entry name" value="FecR"/>
</dbReference>
<dbReference type="HOGENOM" id="CLU_050192_2_3_10"/>
<feature type="domain" description="FecR protein" evidence="2">
    <location>
        <begin position="127"/>
        <end position="220"/>
    </location>
</feature>
<name>F8N7E9_9BACT</name>
<dbReference type="OrthoDB" id="1115929at2"/>
<dbReference type="PANTHER" id="PTHR30273:SF2">
    <property type="entry name" value="PROTEIN FECR"/>
    <property type="match status" value="1"/>
</dbReference>
<evidence type="ECO:0000313" key="5">
    <source>
        <dbReference type="Proteomes" id="UP000002772"/>
    </source>
</evidence>
<dbReference type="Gene3D" id="3.55.50.30">
    <property type="match status" value="1"/>
</dbReference>
<dbReference type="Pfam" id="PF04773">
    <property type="entry name" value="FecR"/>
    <property type="match status" value="1"/>
</dbReference>
<dbReference type="Pfam" id="PF16344">
    <property type="entry name" value="FecR_C"/>
    <property type="match status" value="1"/>
</dbReference>
<feature type="transmembrane region" description="Helical" evidence="1">
    <location>
        <begin position="90"/>
        <end position="113"/>
    </location>
</feature>
<evidence type="ECO:0000259" key="3">
    <source>
        <dbReference type="Pfam" id="PF16344"/>
    </source>
</evidence>
<proteinExistence type="predicted"/>
<reference evidence="5" key="1">
    <citation type="journal article" date="2011" name="Stand. Genomic Sci.">
        <title>Non-contiguous finished genome sequence of the opportunistic oral pathogen Prevotella multisaccharivorax type strain (PPPA20).</title>
        <authorList>
            <person name="Pati A."/>
            <person name="Gronow S."/>
            <person name="Lu M."/>
            <person name="Lapidus A."/>
            <person name="Nolan M."/>
            <person name="Lucas S."/>
            <person name="Hammon N."/>
            <person name="Deshpande S."/>
            <person name="Cheng J.F."/>
            <person name="Tapia R."/>
            <person name="Han C."/>
            <person name="Goodwin L."/>
            <person name="Pitluck S."/>
            <person name="Liolios K."/>
            <person name="Pagani I."/>
            <person name="Mavromatis K."/>
            <person name="Mikhailova N."/>
            <person name="Huntemann M."/>
            <person name="Chen A."/>
            <person name="Palaniappan K."/>
            <person name="Land M."/>
            <person name="Hauser L."/>
            <person name="Detter J.C."/>
            <person name="Brambilla E.M."/>
            <person name="Rohde M."/>
            <person name="Goker M."/>
            <person name="Woyke T."/>
            <person name="Bristow J."/>
            <person name="Eisen J.A."/>
            <person name="Markowitz V."/>
            <person name="Hugenholtz P."/>
            <person name="Kyrpides N.C."/>
            <person name="Klenk H.P."/>
            <person name="Ivanova N."/>
        </authorList>
    </citation>
    <scope>NUCLEOTIDE SEQUENCE [LARGE SCALE GENOMIC DNA]</scope>
    <source>
        <strain evidence="5">DSM 17128</strain>
    </source>
</reference>
<evidence type="ECO:0000313" key="4">
    <source>
        <dbReference type="EMBL" id="EGN56376.1"/>
    </source>
</evidence>
<dbReference type="AlphaFoldDB" id="F8N7E9"/>
<evidence type="ECO:0000256" key="1">
    <source>
        <dbReference type="SAM" id="Phobius"/>
    </source>
</evidence>